<organism evidence="3 4">
    <name type="scientific">Sphingomonas canadensis</name>
    <dbReference type="NCBI Taxonomy" id="1219257"/>
    <lineage>
        <taxon>Bacteria</taxon>
        <taxon>Pseudomonadati</taxon>
        <taxon>Pseudomonadota</taxon>
        <taxon>Alphaproteobacteria</taxon>
        <taxon>Sphingomonadales</taxon>
        <taxon>Sphingomonadaceae</taxon>
        <taxon>Sphingomonas</taxon>
    </lineage>
</organism>
<sequence>MVRSGLIALLALLMFPLAAAAQTPDDGKLDPDFEGQVAYFGNYTGKTTVLASRDQRFQPQNCPYRDHRCYEQTVGGGVKVVLTFDGVHVTGFYISVDGFIGPNGLSSGTLVGRRTEAGCELFEADGTLWRASACDKREFLGQIISVNGTPKQSDVKFGTVGMYIRDTGRISKLIEEAERREGRIEWLRSRLGWGTPEERFRAAVELDSYSRYFRGIDPQRLSSPTQVPGRNNKRKDGKPWDIEATYERWNGGTGAVRGVILNGEVQCVQWEGRECEGIHPPIEFRPPTLDDDKGWLSRSTAPIAGPAPAPAK</sequence>
<keyword evidence="4" id="KW-1185">Reference proteome</keyword>
<dbReference type="EMBL" id="JBHTJG010000005">
    <property type="protein sequence ID" value="MFD0947203.1"/>
    <property type="molecule type" value="Genomic_DNA"/>
</dbReference>
<name>A0ABW3H6Y2_9SPHN</name>
<evidence type="ECO:0000256" key="1">
    <source>
        <dbReference type="SAM" id="MobiDB-lite"/>
    </source>
</evidence>
<dbReference type="RefSeq" id="WP_264944419.1">
    <property type="nucleotide sequence ID" value="NZ_JAPDRA010000005.1"/>
</dbReference>
<comment type="caution">
    <text evidence="3">The sequence shown here is derived from an EMBL/GenBank/DDBJ whole genome shotgun (WGS) entry which is preliminary data.</text>
</comment>
<reference evidence="4" key="1">
    <citation type="journal article" date="2019" name="Int. J. Syst. Evol. Microbiol.">
        <title>The Global Catalogue of Microorganisms (GCM) 10K type strain sequencing project: providing services to taxonomists for standard genome sequencing and annotation.</title>
        <authorList>
            <consortium name="The Broad Institute Genomics Platform"/>
            <consortium name="The Broad Institute Genome Sequencing Center for Infectious Disease"/>
            <person name="Wu L."/>
            <person name="Ma J."/>
        </authorList>
    </citation>
    <scope>NUCLEOTIDE SEQUENCE [LARGE SCALE GENOMIC DNA]</scope>
    <source>
        <strain evidence="4">CCUG 62982</strain>
    </source>
</reference>
<dbReference type="Proteomes" id="UP001596977">
    <property type="component" value="Unassembled WGS sequence"/>
</dbReference>
<accession>A0ABW3H6Y2</accession>
<feature type="chain" id="PRO_5045929208" evidence="2">
    <location>
        <begin position="21"/>
        <end position="312"/>
    </location>
</feature>
<protein>
    <submittedName>
        <fullName evidence="3">Uncharacterized protein</fullName>
    </submittedName>
</protein>
<evidence type="ECO:0000256" key="2">
    <source>
        <dbReference type="SAM" id="SignalP"/>
    </source>
</evidence>
<feature type="region of interest" description="Disordered" evidence="1">
    <location>
        <begin position="279"/>
        <end position="312"/>
    </location>
</feature>
<feature type="region of interest" description="Disordered" evidence="1">
    <location>
        <begin position="219"/>
        <end position="239"/>
    </location>
</feature>
<evidence type="ECO:0000313" key="4">
    <source>
        <dbReference type="Proteomes" id="UP001596977"/>
    </source>
</evidence>
<proteinExistence type="predicted"/>
<keyword evidence="2" id="KW-0732">Signal</keyword>
<feature type="signal peptide" evidence="2">
    <location>
        <begin position="1"/>
        <end position="20"/>
    </location>
</feature>
<gene>
    <name evidence="3" type="ORF">ACFQ1E_12705</name>
</gene>
<feature type="compositionally biased region" description="Polar residues" evidence="1">
    <location>
        <begin position="220"/>
        <end position="229"/>
    </location>
</feature>
<evidence type="ECO:0000313" key="3">
    <source>
        <dbReference type="EMBL" id="MFD0947203.1"/>
    </source>
</evidence>